<dbReference type="PANTHER" id="PTHR12271">
    <property type="entry name" value="POLY A POLYMERASE CID PAP -RELATED"/>
    <property type="match status" value="1"/>
</dbReference>
<dbReference type="GO" id="GO:0031123">
    <property type="term" value="P:RNA 3'-end processing"/>
    <property type="evidence" value="ECO:0007669"/>
    <property type="project" value="TreeGrafter"/>
</dbReference>
<evidence type="ECO:0000259" key="2">
    <source>
        <dbReference type="Pfam" id="PF22600"/>
    </source>
</evidence>
<feature type="compositionally biased region" description="Basic and acidic residues" evidence="1">
    <location>
        <begin position="63"/>
        <end position="83"/>
    </location>
</feature>
<accession>A0A9W7ZZS4</accession>
<comment type="caution">
    <text evidence="3">The sequence shown here is derived from an EMBL/GenBank/DDBJ whole genome shotgun (WGS) entry which is preliminary data.</text>
</comment>
<sequence length="451" mass="51014">MVQIRFPEYNELEKTAKKIENGVFSKPKLITQLIDFLSKNDPKSSSTPSALDSDTTIDINTDTDSHTDNGIDPQKDTKTELQDSKPQPLTYKWYSLKEVVDNIDFLQTDLLTKTYKKPQKNRVYKNAFNNWIHGVYLQPWFILRPRTIELFEEEATSNERPSDDKDEQKASEGTDTDADTFDTGTLETTGDAGILDTTDDTGNLDTTDDADVTEDCETKGVEETEQTPEAPNKKDKKIKPETPKKNINDSLDSWLIKYTGVPFDIESLKTKNLAALFPDFYITSTNAGAGQQQTKIHDVKDKEFFKRVKSYMNINMPLLQKNSKVFCRKINRFAQLAAGTQYSAITKIFGSTTNQLALDCSDVDLCVYLTMKDQDEDAEVDAREFVTQLGDILIKSDEFKFVEVVPHSRIPIIRLIDPELDIKGDITINNPLGVLCGEILGDFHILDSRPD</sequence>
<proteinExistence type="predicted"/>
<feature type="region of interest" description="Disordered" evidence="1">
    <location>
        <begin position="153"/>
        <end position="244"/>
    </location>
</feature>
<dbReference type="AlphaFoldDB" id="A0A9W7ZZS4"/>
<dbReference type="GO" id="GO:0016779">
    <property type="term" value="F:nucleotidyltransferase activity"/>
    <property type="evidence" value="ECO:0007669"/>
    <property type="project" value="UniProtKB-ARBA"/>
</dbReference>
<feature type="compositionally biased region" description="Low complexity" evidence="1">
    <location>
        <begin position="52"/>
        <end position="62"/>
    </location>
</feature>
<feature type="compositionally biased region" description="Basic and acidic residues" evidence="1">
    <location>
        <begin position="160"/>
        <end position="172"/>
    </location>
</feature>
<evidence type="ECO:0000313" key="3">
    <source>
        <dbReference type="EMBL" id="KAJ1916121.1"/>
    </source>
</evidence>
<keyword evidence="4" id="KW-1185">Reference proteome</keyword>
<organism evidence="3 4">
    <name type="scientific">Mycoemilia scoparia</name>
    <dbReference type="NCBI Taxonomy" id="417184"/>
    <lineage>
        <taxon>Eukaryota</taxon>
        <taxon>Fungi</taxon>
        <taxon>Fungi incertae sedis</taxon>
        <taxon>Zoopagomycota</taxon>
        <taxon>Kickxellomycotina</taxon>
        <taxon>Kickxellomycetes</taxon>
        <taxon>Kickxellales</taxon>
        <taxon>Kickxellaceae</taxon>
        <taxon>Mycoemilia</taxon>
    </lineage>
</organism>
<dbReference type="InterPro" id="IPR054708">
    <property type="entry name" value="MTPAP-like_central"/>
</dbReference>
<dbReference type="EMBL" id="JANBPU010000114">
    <property type="protein sequence ID" value="KAJ1916121.1"/>
    <property type="molecule type" value="Genomic_DNA"/>
</dbReference>
<feature type="domain" description="Poly(A) RNA polymerase mitochondrial-like central palm" evidence="2">
    <location>
        <begin position="323"/>
        <end position="440"/>
    </location>
</feature>
<evidence type="ECO:0000313" key="4">
    <source>
        <dbReference type="Proteomes" id="UP001150538"/>
    </source>
</evidence>
<reference evidence="3" key="1">
    <citation type="submission" date="2022-07" db="EMBL/GenBank/DDBJ databases">
        <title>Phylogenomic reconstructions and comparative analyses of Kickxellomycotina fungi.</title>
        <authorList>
            <person name="Reynolds N.K."/>
            <person name="Stajich J.E."/>
            <person name="Barry K."/>
            <person name="Grigoriev I.V."/>
            <person name="Crous P."/>
            <person name="Smith M.E."/>
        </authorList>
    </citation>
    <scope>NUCLEOTIDE SEQUENCE</scope>
    <source>
        <strain evidence="3">NBRC 100468</strain>
    </source>
</reference>
<name>A0A9W7ZZS4_9FUNG</name>
<dbReference type="Gene3D" id="3.30.460.10">
    <property type="entry name" value="Beta Polymerase, domain 2"/>
    <property type="match status" value="1"/>
</dbReference>
<dbReference type="Pfam" id="PF22600">
    <property type="entry name" value="MTPAP-like_central"/>
    <property type="match status" value="1"/>
</dbReference>
<dbReference type="PANTHER" id="PTHR12271:SF40">
    <property type="entry name" value="POLY(A) RNA POLYMERASE GLD2"/>
    <property type="match status" value="1"/>
</dbReference>
<dbReference type="SUPFAM" id="SSF81301">
    <property type="entry name" value="Nucleotidyltransferase"/>
    <property type="match status" value="1"/>
</dbReference>
<protein>
    <recommendedName>
        <fullName evidence="2">Poly(A) RNA polymerase mitochondrial-like central palm domain-containing protein</fullName>
    </recommendedName>
</protein>
<dbReference type="CDD" id="cd05402">
    <property type="entry name" value="NT_PAP_TUTase"/>
    <property type="match status" value="1"/>
</dbReference>
<dbReference type="OrthoDB" id="407432at2759"/>
<feature type="region of interest" description="Disordered" evidence="1">
    <location>
        <begin position="40"/>
        <end position="84"/>
    </location>
</feature>
<dbReference type="Proteomes" id="UP001150538">
    <property type="component" value="Unassembled WGS sequence"/>
</dbReference>
<evidence type="ECO:0000256" key="1">
    <source>
        <dbReference type="SAM" id="MobiDB-lite"/>
    </source>
</evidence>
<feature type="compositionally biased region" description="Acidic residues" evidence="1">
    <location>
        <begin position="206"/>
        <end position="215"/>
    </location>
</feature>
<dbReference type="GO" id="GO:0010605">
    <property type="term" value="P:negative regulation of macromolecule metabolic process"/>
    <property type="evidence" value="ECO:0007669"/>
    <property type="project" value="UniProtKB-ARBA"/>
</dbReference>
<gene>
    <name evidence="3" type="ORF">H4219_003957</name>
</gene>
<dbReference type="InterPro" id="IPR043519">
    <property type="entry name" value="NT_sf"/>
</dbReference>